<dbReference type="CDD" id="cd06307">
    <property type="entry name" value="PBP1_sugar_binding"/>
    <property type="match status" value="1"/>
</dbReference>
<dbReference type="InterPro" id="IPR025997">
    <property type="entry name" value="SBP_2_dom"/>
</dbReference>
<name>A0A285NIB3_9HYPH</name>
<proteinExistence type="inferred from homology"/>
<keyword evidence="6" id="KW-1185">Reference proteome</keyword>
<dbReference type="OrthoDB" id="9805774at2"/>
<dbReference type="AlphaFoldDB" id="A0A285NIB3"/>
<comment type="similarity">
    <text evidence="2">Belongs to the bacterial solute-binding protein 2 family.</text>
</comment>
<dbReference type="PRINTS" id="PR00036">
    <property type="entry name" value="HTHLACI"/>
</dbReference>
<dbReference type="GO" id="GO:0030313">
    <property type="term" value="C:cell envelope"/>
    <property type="evidence" value="ECO:0007669"/>
    <property type="project" value="UniProtKB-SubCell"/>
</dbReference>
<feature type="domain" description="HTH lacI-type" evidence="4">
    <location>
        <begin position="5"/>
        <end position="59"/>
    </location>
</feature>
<dbReference type="SMART" id="SM00354">
    <property type="entry name" value="HTH_LACI"/>
    <property type="match status" value="1"/>
</dbReference>
<dbReference type="Proteomes" id="UP000219439">
    <property type="component" value="Unassembled WGS sequence"/>
</dbReference>
<accession>A0A285NIB3</accession>
<evidence type="ECO:0000313" key="5">
    <source>
        <dbReference type="EMBL" id="SNZ08717.1"/>
    </source>
</evidence>
<dbReference type="EMBL" id="OBEL01000001">
    <property type="protein sequence ID" value="SNZ08717.1"/>
    <property type="molecule type" value="Genomic_DNA"/>
</dbReference>
<comment type="subcellular location">
    <subcellularLocation>
        <location evidence="1">Cell envelope</location>
    </subcellularLocation>
</comment>
<gene>
    <name evidence="5" type="ORF">SAMN06265368_1781</name>
</gene>
<dbReference type="InterPro" id="IPR010982">
    <property type="entry name" value="Lambda_DNA-bd_dom_sf"/>
</dbReference>
<dbReference type="Gene3D" id="1.10.260.40">
    <property type="entry name" value="lambda repressor-like DNA-binding domains"/>
    <property type="match status" value="1"/>
</dbReference>
<dbReference type="RefSeq" id="WP_097152895.1">
    <property type="nucleotide sequence ID" value="NZ_OBEL01000001.1"/>
</dbReference>
<dbReference type="Pfam" id="PF13407">
    <property type="entry name" value="Peripla_BP_4"/>
    <property type="match status" value="1"/>
</dbReference>
<organism evidence="5 6">
    <name type="scientific">Cohaesibacter gelatinilyticus</name>
    <dbReference type="NCBI Taxonomy" id="372072"/>
    <lineage>
        <taxon>Bacteria</taxon>
        <taxon>Pseudomonadati</taxon>
        <taxon>Pseudomonadota</taxon>
        <taxon>Alphaproteobacteria</taxon>
        <taxon>Hyphomicrobiales</taxon>
        <taxon>Cohaesibacteraceae</taxon>
    </lineage>
</organism>
<dbReference type="PANTHER" id="PTHR46847">
    <property type="entry name" value="D-ALLOSE-BINDING PERIPLASMIC PROTEIN-RELATED"/>
    <property type="match status" value="1"/>
</dbReference>
<dbReference type="PANTHER" id="PTHR46847:SF1">
    <property type="entry name" value="D-ALLOSE-BINDING PERIPLASMIC PROTEIN-RELATED"/>
    <property type="match status" value="1"/>
</dbReference>
<evidence type="ECO:0000256" key="3">
    <source>
        <dbReference type="ARBA" id="ARBA00022729"/>
    </source>
</evidence>
<dbReference type="GO" id="GO:0003677">
    <property type="term" value="F:DNA binding"/>
    <property type="evidence" value="ECO:0007669"/>
    <property type="project" value="InterPro"/>
</dbReference>
<evidence type="ECO:0000259" key="4">
    <source>
        <dbReference type="PROSITE" id="PS50932"/>
    </source>
</evidence>
<evidence type="ECO:0000256" key="2">
    <source>
        <dbReference type="ARBA" id="ARBA00007639"/>
    </source>
</evidence>
<dbReference type="CDD" id="cd01392">
    <property type="entry name" value="HTH_LacI"/>
    <property type="match status" value="1"/>
</dbReference>
<dbReference type="GO" id="GO:0006355">
    <property type="term" value="P:regulation of DNA-templated transcription"/>
    <property type="evidence" value="ECO:0007669"/>
    <property type="project" value="InterPro"/>
</dbReference>
<dbReference type="GO" id="GO:0030246">
    <property type="term" value="F:carbohydrate binding"/>
    <property type="evidence" value="ECO:0007669"/>
    <property type="project" value="UniProtKB-ARBA"/>
</dbReference>
<evidence type="ECO:0000313" key="6">
    <source>
        <dbReference type="Proteomes" id="UP000219439"/>
    </source>
</evidence>
<dbReference type="Pfam" id="PF00356">
    <property type="entry name" value="LacI"/>
    <property type="match status" value="1"/>
</dbReference>
<protein>
    <submittedName>
        <fullName evidence="5">Transcriptional regulator, LacI family</fullName>
    </submittedName>
</protein>
<dbReference type="Gene3D" id="3.40.50.2300">
    <property type="match status" value="2"/>
</dbReference>
<keyword evidence="3" id="KW-0732">Signal</keyword>
<evidence type="ECO:0000256" key="1">
    <source>
        <dbReference type="ARBA" id="ARBA00004196"/>
    </source>
</evidence>
<sequence length="342" mass="37567">MSKRTTISDIARLAGVGVATVDRVLNGRAPVRGKTAERVLAAAEELDYHAHGLMRRRIEEMAPARKLGFILQKKGKWFYQSLAVEIERAAKDLRSVRAVVEITFVESLSPTDLVEAMKDLSQRVDCLAMVAIDHPLIVAEVDRLEVAGFPVFALLSDLSSSRLSGYVGVNGRKAGRTAGWAITHCLQPECELGILIGSHRYLGQEDRESGFRSYIRENAPMMRLKDSIVYLDDASVAYEAASELLRASPDLKGLYHCGGGVEGVIRALNESERAQDVFYICHEESPVGVQGMAQGSVNLILASPVRAIAQQLCQAMAERLIKPQDVPTRIDVPFRIVTPENI</sequence>
<dbReference type="PROSITE" id="PS00356">
    <property type="entry name" value="HTH_LACI_1"/>
    <property type="match status" value="1"/>
</dbReference>
<dbReference type="InterPro" id="IPR000843">
    <property type="entry name" value="HTH_LacI"/>
</dbReference>
<dbReference type="InterPro" id="IPR028082">
    <property type="entry name" value="Peripla_BP_I"/>
</dbReference>
<dbReference type="PROSITE" id="PS50932">
    <property type="entry name" value="HTH_LACI_2"/>
    <property type="match status" value="1"/>
</dbReference>
<dbReference type="SUPFAM" id="SSF53822">
    <property type="entry name" value="Periplasmic binding protein-like I"/>
    <property type="match status" value="1"/>
</dbReference>
<dbReference type="SUPFAM" id="SSF47413">
    <property type="entry name" value="lambda repressor-like DNA-binding domains"/>
    <property type="match status" value="1"/>
</dbReference>
<reference evidence="5 6" key="1">
    <citation type="submission" date="2017-09" db="EMBL/GenBank/DDBJ databases">
        <authorList>
            <person name="Ehlers B."/>
            <person name="Leendertz F.H."/>
        </authorList>
    </citation>
    <scope>NUCLEOTIDE SEQUENCE [LARGE SCALE GENOMIC DNA]</scope>
    <source>
        <strain evidence="5 6">DSM 18289</strain>
    </source>
</reference>